<reference evidence="2" key="1">
    <citation type="journal article" date="2023" name="Front. Plant Sci.">
        <title>Chromosomal-level genome assembly of Melastoma candidum provides insights into trichome evolution.</title>
        <authorList>
            <person name="Zhong Y."/>
            <person name="Wu W."/>
            <person name="Sun C."/>
            <person name="Zou P."/>
            <person name="Liu Y."/>
            <person name="Dai S."/>
            <person name="Zhou R."/>
        </authorList>
    </citation>
    <scope>NUCLEOTIDE SEQUENCE [LARGE SCALE GENOMIC DNA]</scope>
</reference>
<gene>
    <name evidence="1" type="ORF">MLD38_028621</name>
</gene>
<name>A0ACB9N1N1_9MYRT</name>
<sequence>MIVLRHALLLALLLLLDSALAYASSYHCNHTCGVGDSARRVGYPFGFSPGCKIPLNCTADYEIAIGDFHVVNLTPSSLFVRVPTVCNRTVSMARPLFGNYYAPMWTNAFLFHNCTENQPLSGCLVPSSFVYDRLDTESCRKVNVSCFSRDQRSNGMLDVVGPDVLTSSGCKYLVSGLAAVDPGTDSLELQTIELGWWVNGSCDLCSLNATCSRILVSNSTFGYRCSCVNGFIGNGFVSGGGCQPVSICNTLDYVSGKCGHRVILGILIIGVVIGALLMAVVSSVCYFERRRLAISKNCLRARRLLNEAAGDISIPLYEYKDIERSTEGFSERLRLGTGAYGTVYAGRLPNNELVAIKRIEHRDGNSIDKVVNEVKLLSNVSHPNLVSLLGCCIDNGEQILLYEFVPNGTLAQHLQRERGRKGLPWTIRLNIAAETASAISYLHSAVNPPIYHRDIKSSNILLDFQYRSKVADFGLSRLGTTGIDDHSHISTAPQGTPGYVDPQYHQNYHLSDKSDVYSFGVVLIEIITGLKAVDFSRPHSEINLAALAVDRIGGGCLDELIDPLLEPNRDAWTLSSIHRVAELAFRCLAFNKDIRPSMIEVAEELAQIRLCGCAPLEENVIGASSMASTCSLVYDGSETTVISRKRL</sequence>
<keyword evidence="2" id="KW-1185">Reference proteome</keyword>
<comment type="caution">
    <text evidence="1">The sequence shown here is derived from an EMBL/GenBank/DDBJ whole genome shotgun (WGS) entry which is preliminary data.</text>
</comment>
<dbReference type="EMBL" id="CM042887">
    <property type="protein sequence ID" value="KAI4330323.1"/>
    <property type="molecule type" value="Genomic_DNA"/>
</dbReference>
<accession>A0ACB9N1N1</accession>
<evidence type="ECO:0000313" key="2">
    <source>
        <dbReference type="Proteomes" id="UP001057402"/>
    </source>
</evidence>
<proteinExistence type="predicted"/>
<evidence type="ECO:0000313" key="1">
    <source>
        <dbReference type="EMBL" id="KAI4330323.1"/>
    </source>
</evidence>
<protein>
    <submittedName>
        <fullName evidence="1">Uncharacterized protein</fullName>
    </submittedName>
</protein>
<organism evidence="1 2">
    <name type="scientific">Melastoma candidum</name>
    <dbReference type="NCBI Taxonomy" id="119954"/>
    <lineage>
        <taxon>Eukaryota</taxon>
        <taxon>Viridiplantae</taxon>
        <taxon>Streptophyta</taxon>
        <taxon>Embryophyta</taxon>
        <taxon>Tracheophyta</taxon>
        <taxon>Spermatophyta</taxon>
        <taxon>Magnoliopsida</taxon>
        <taxon>eudicotyledons</taxon>
        <taxon>Gunneridae</taxon>
        <taxon>Pentapetalae</taxon>
        <taxon>rosids</taxon>
        <taxon>malvids</taxon>
        <taxon>Myrtales</taxon>
        <taxon>Melastomataceae</taxon>
        <taxon>Melastomatoideae</taxon>
        <taxon>Melastomateae</taxon>
        <taxon>Melastoma</taxon>
    </lineage>
</organism>
<dbReference type="Proteomes" id="UP001057402">
    <property type="component" value="Chromosome 8"/>
</dbReference>